<dbReference type="Pfam" id="PF13087">
    <property type="entry name" value="AAA_12"/>
    <property type="match status" value="1"/>
</dbReference>
<name>A0A8R1DK68_CAEJA</name>
<dbReference type="EnsemblMetazoa" id="CJA05104.1">
    <property type="protein sequence ID" value="CJA05104.1"/>
    <property type="gene ID" value="WBGene00124308"/>
</dbReference>
<dbReference type="AlphaFoldDB" id="A0A8R1DK68"/>
<evidence type="ECO:0000256" key="3">
    <source>
        <dbReference type="ARBA" id="ARBA00022806"/>
    </source>
</evidence>
<evidence type="ECO:0000313" key="7">
    <source>
        <dbReference type="EnsemblMetazoa" id="CJA05104.1"/>
    </source>
</evidence>
<dbReference type="GO" id="GO:0016787">
    <property type="term" value="F:hydrolase activity"/>
    <property type="evidence" value="ECO:0007669"/>
    <property type="project" value="UniProtKB-KW"/>
</dbReference>
<evidence type="ECO:0000256" key="2">
    <source>
        <dbReference type="ARBA" id="ARBA00022801"/>
    </source>
</evidence>
<dbReference type="Gene3D" id="3.40.50.300">
    <property type="entry name" value="P-loop containing nucleotide triphosphate hydrolases"/>
    <property type="match status" value="1"/>
</dbReference>
<proteinExistence type="predicted"/>
<reference evidence="8" key="1">
    <citation type="submission" date="2010-08" db="EMBL/GenBank/DDBJ databases">
        <authorList>
            <consortium name="Caenorhabditis japonica Sequencing Consortium"/>
            <person name="Wilson R.K."/>
        </authorList>
    </citation>
    <scope>NUCLEOTIDE SEQUENCE [LARGE SCALE GENOMIC DNA]</scope>
    <source>
        <strain evidence="8">DF5081</strain>
    </source>
</reference>
<keyword evidence="1" id="KW-0547">Nucleotide-binding</keyword>
<feature type="domain" description="DNA2/NAM7 helicase-like C-terminal" evidence="6">
    <location>
        <begin position="11"/>
        <end position="64"/>
    </location>
</feature>
<dbReference type="InterPro" id="IPR027417">
    <property type="entry name" value="P-loop_NTPase"/>
</dbReference>
<keyword evidence="4" id="KW-0067">ATP-binding</keyword>
<evidence type="ECO:0000313" key="8">
    <source>
        <dbReference type="Proteomes" id="UP000005237"/>
    </source>
</evidence>
<protein>
    <submittedName>
        <fullName evidence="7">AAA_12 domain-containing protein</fullName>
    </submittedName>
</protein>
<sequence>NLAARLETTRAYTGTADASQGKEFDLTIVLTTRTATPTPFACEFDRANVALSRTKKILVVIANHAAASQRKPWRQILSNLPHRHTFAEQSIRRILNVAEPPPPSRQRRVAVPSRSRPDNEN</sequence>
<dbReference type="GO" id="GO:0005524">
    <property type="term" value="F:ATP binding"/>
    <property type="evidence" value="ECO:0007669"/>
    <property type="project" value="UniProtKB-KW"/>
</dbReference>
<dbReference type="InterPro" id="IPR041679">
    <property type="entry name" value="DNA2/NAM7-like_C"/>
</dbReference>
<evidence type="ECO:0000256" key="5">
    <source>
        <dbReference type="SAM" id="MobiDB-lite"/>
    </source>
</evidence>
<organism evidence="7 8">
    <name type="scientific">Caenorhabditis japonica</name>
    <dbReference type="NCBI Taxonomy" id="281687"/>
    <lineage>
        <taxon>Eukaryota</taxon>
        <taxon>Metazoa</taxon>
        <taxon>Ecdysozoa</taxon>
        <taxon>Nematoda</taxon>
        <taxon>Chromadorea</taxon>
        <taxon>Rhabditida</taxon>
        <taxon>Rhabditina</taxon>
        <taxon>Rhabditomorpha</taxon>
        <taxon>Rhabditoidea</taxon>
        <taxon>Rhabditidae</taxon>
        <taxon>Peloderinae</taxon>
        <taxon>Caenorhabditis</taxon>
    </lineage>
</organism>
<evidence type="ECO:0000259" key="6">
    <source>
        <dbReference type="Pfam" id="PF13087"/>
    </source>
</evidence>
<feature type="region of interest" description="Disordered" evidence="5">
    <location>
        <begin position="94"/>
        <end position="121"/>
    </location>
</feature>
<keyword evidence="2" id="KW-0378">Hydrolase</keyword>
<evidence type="ECO:0000256" key="4">
    <source>
        <dbReference type="ARBA" id="ARBA00022840"/>
    </source>
</evidence>
<dbReference type="PANTHER" id="PTHR43788:SF16">
    <property type="entry name" value="HELICASE WITH ZINC FINGER 2"/>
    <property type="match status" value="1"/>
</dbReference>
<reference evidence="7" key="2">
    <citation type="submission" date="2022-06" db="UniProtKB">
        <authorList>
            <consortium name="EnsemblMetazoa"/>
        </authorList>
    </citation>
    <scope>IDENTIFICATION</scope>
    <source>
        <strain evidence="7">DF5081</strain>
    </source>
</reference>
<keyword evidence="3" id="KW-0347">Helicase</keyword>
<accession>A0A8R1DK68</accession>
<dbReference type="GO" id="GO:0043139">
    <property type="term" value="F:5'-3' DNA helicase activity"/>
    <property type="evidence" value="ECO:0007669"/>
    <property type="project" value="TreeGrafter"/>
</dbReference>
<dbReference type="SUPFAM" id="SSF52540">
    <property type="entry name" value="P-loop containing nucleoside triphosphate hydrolases"/>
    <property type="match status" value="1"/>
</dbReference>
<dbReference type="InterPro" id="IPR050534">
    <property type="entry name" value="Coronavir_polyprotein_1ab"/>
</dbReference>
<keyword evidence="8" id="KW-1185">Reference proteome</keyword>
<evidence type="ECO:0000256" key="1">
    <source>
        <dbReference type="ARBA" id="ARBA00022741"/>
    </source>
</evidence>
<dbReference type="PANTHER" id="PTHR43788">
    <property type="entry name" value="DNA2/NAM7 HELICASE FAMILY MEMBER"/>
    <property type="match status" value="1"/>
</dbReference>
<dbReference type="Proteomes" id="UP000005237">
    <property type="component" value="Unassembled WGS sequence"/>
</dbReference>